<dbReference type="AlphaFoldDB" id="A0AAD1YNG1"/>
<evidence type="ECO:0000313" key="1">
    <source>
        <dbReference type="EMBL" id="CAI9752985.1"/>
    </source>
</evidence>
<dbReference type="EMBL" id="OU503036">
    <property type="protein sequence ID" value="CAI9752985.1"/>
    <property type="molecule type" value="Genomic_DNA"/>
</dbReference>
<name>A0AAD1YNG1_9LAMI</name>
<organism evidence="1 2">
    <name type="scientific">Fraxinus pennsylvanica</name>
    <dbReference type="NCBI Taxonomy" id="56036"/>
    <lineage>
        <taxon>Eukaryota</taxon>
        <taxon>Viridiplantae</taxon>
        <taxon>Streptophyta</taxon>
        <taxon>Embryophyta</taxon>
        <taxon>Tracheophyta</taxon>
        <taxon>Spermatophyta</taxon>
        <taxon>Magnoliopsida</taxon>
        <taxon>eudicotyledons</taxon>
        <taxon>Gunneridae</taxon>
        <taxon>Pentapetalae</taxon>
        <taxon>asterids</taxon>
        <taxon>lamiids</taxon>
        <taxon>Lamiales</taxon>
        <taxon>Oleaceae</taxon>
        <taxon>Oleeae</taxon>
        <taxon>Fraxinus</taxon>
    </lineage>
</organism>
<dbReference type="Proteomes" id="UP000834106">
    <property type="component" value="Chromosome 1"/>
</dbReference>
<proteinExistence type="predicted"/>
<gene>
    <name evidence="1" type="ORF">FPE_LOCUS416</name>
</gene>
<evidence type="ECO:0000313" key="2">
    <source>
        <dbReference type="Proteomes" id="UP000834106"/>
    </source>
</evidence>
<keyword evidence="2" id="KW-1185">Reference proteome</keyword>
<reference evidence="1" key="1">
    <citation type="submission" date="2023-05" db="EMBL/GenBank/DDBJ databases">
        <authorList>
            <person name="Huff M."/>
        </authorList>
    </citation>
    <scope>NUCLEOTIDE SEQUENCE</scope>
</reference>
<accession>A0AAD1YNG1</accession>
<sequence>METLQVKVAALGVNGFELSKMRNLKELELSIVPPRPLAFPILSEIAGFKCLTRLSVCHFSIRFTSPLLEINAFGSYGLLMINLHLLLFSSPNGSYTTGLKRITHQEVMELEFSLPNRPIL</sequence>
<protein>
    <submittedName>
        <fullName evidence="1">Uncharacterized protein</fullName>
    </submittedName>
</protein>